<evidence type="ECO:0000256" key="12">
    <source>
        <dbReference type="ARBA" id="ARBA00023273"/>
    </source>
</evidence>
<dbReference type="GO" id="GO:0005930">
    <property type="term" value="C:axoneme"/>
    <property type="evidence" value="ECO:0007669"/>
    <property type="project" value="UniProtKB-SubCell"/>
</dbReference>
<evidence type="ECO:0000313" key="17">
    <source>
        <dbReference type="Proteomes" id="UP000594220"/>
    </source>
</evidence>
<dbReference type="GO" id="GO:0005874">
    <property type="term" value="C:microtubule"/>
    <property type="evidence" value="ECO:0007669"/>
    <property type="project" value="UniProtKB-KW"/>
</dbReference>
<evidence type="ECO:0000256" key="11">
    <source>
        <dbReference type="ARBA" id="ARBA00023212"/>
    </source>
</evidence>
<evidence type="ECO:0000259" key="14">
    <source>
        <dbReference type="Pfam" id="PF18198"/>
    </source>
</evidence>
<dbReference type="InterPro" id="IPR041228">
    <property type="entry name" value="Dynein_C"/>
</dbReference>
<dbReference type="Proteomes" id="UP000594220">
    <property type="component" value="Unplaced"/>
</dbReference>
<dbReference type="InterPro" id="IPR042219">
    <property type="entry name" value="AAA_lid_11_sf"/>
</dbReference>
<evidence type="ECO:0000256" key="8">
    <source>
        <dbReference type="ARBA" id="ARBA00023054"/>
    </source>
</evidence>
<keyword evidence="10" id="KW-0505">Motor protein</keyword>
<dbReference type="AlphaFoldDB" id="A0A7M4F9Z8"/>
<dbReference type="GO" id="GO:0045505">
    <property type="term" value="F:dynein intermediate chain binding"/>
    <property type="evidence" value="ECO:0007669"/>
    <property type="project" value="InterPro"/>
</dbReference>
<evidence type="ECO:0000256" key="5">
    <source>
        <dbReference type="ARBA" id="ARBA00022741"/>
    </source>
</evidence>
<dbReference type="FunFam" id="1.10.8.1220:FF:000001">
    <property type="entry name" value="Dynein axonemal heavy chain 5"/>
    <property type="match status" value="1"/>
</dbReference>
<dbReference type="Gene3D" id="1.10.8.720">
    <property type="entry name" value="Region D6 of dynein motor"/>
    <property type="match status" value="1"/>
</dbReference>
<dbReference type="Pfam" id="PF03028">
    <property type="entry name" value="Dynein_heavy"/>
    <property type="match status" value="1"/>
</dbReference>
<evidence type="ECO:0000256" key="2">
    <source>
        <dbReference type="ARBA" id="ARBA00008887"/>
    </source>
</evidence>
<organism evidence="16 17">
    <name type="scientific">Crocodylus porosus</name>
    <name type="common">Saltwater crocodile</name>
    <name type="synonym">Estuarine crocodile</name>
    <dbReference type="NCBI Taxonomy" id="8502"/>
    <lineage>
        <taxon>Eukaryota</taxon>
        <taxon>Metazoa</taxon>
        <taxon>Chordata</taxon>
        <taxon>Craniata</taxon>
        <taxon>Vertebrata</taxon>
        <taxon>Euteleostomi</taxon>
        <taxon>Archelosauria</taxon>
        <taxon>Archosauria</taxon>
        <taxon>Crocodylia</taxon>
        <taxon>Longirostres</taxon>
        <taxon>Crocodylidae</taxon>
        <taxon>Crocodylus</taxon>
    </lineage>
</organism>
<dbReference type="GO" id="GO:0007018">
    <property type="term" value="P:microtubule-based movement"/>
    <property type="evidence" value="ECO:0007669"/>
    <property type="project" value="InterPro"/>
</dbReference>
<evidence type="ECO:0008006" key="18">
    <source>
        <dbReference type="Google" id="ProtNLM"/>
    </source>
</evidence>
<protein>
    <recommendedName>
        <fullName evidence="18">Dynein axonemal heavy chain 11</fullName>
    </recommendedName>
</protein>
<evidence type="ECO:0000259" key="13">
    <source>
        <dbReference type="Pfam" id="PF03028"/>
    </source>
</evidence>
<keyword evidence="7" id="KW-0243">Dynein</keyword>
<comment type="similarity">
    <text evidence="2">Belongs to the dynein heavy chain family.</text>
</comment>
<feature type="domain" description="Dynein heavy chain region D6 P-loop" evidence="13">
    <location>
        <begin position="128"/>
        <end position="235"/>
    </location>
</feature>
<dbReference type="Pfam" id="PF18198">
    <property type="entry name" value="AAA_lid_11"/>
    <property type="match status" value="1"/>
</dbReference>
<reference evidence="16" key="2">
    <citation type="submission" date="2025-09" db="UniProtKB">
        <authorList>
            <consortium name="Ensembl"/>
        </authorList>
    </citation>
    <scope>IDENTIFICATION</scope>
</reference>
<dbReference type="GO" id="GO:0030286">
    <property type="term" value="C:dynein complex"/>
    <property type="evidence" value="ECO:0007669"/>
    <property type="project" value="UniProtKB-KW"/>
</dbReference>
<dbReference type="PANTHER" id="PTHR46961:SF22">
    <property type="entry name" value="DYNEIN BETA CHAIN, CILIARY"/>
    <property type="match status" value="1"/>
</dbReference>
<evidence type="ECO:0000259" key="15">
    <source>
        <dbReference type="Pfam" id="PF18199"/>
    </source>
</evidence>
<dbReference type="InterPro" id="IPR026983">
    <property type="entry name" value="DHC"/>
</dbReference>
<dbReference type="InterPro" id="IPR027417">
    <property type="entry name" value="P-loop_NTPase"/>
</dbReference>
<evidence type="ECO:0000256" key="9">
    <source>
        <dbReference type="ARBA" id="ARBA00023069"/>
    </source>
</evidence>
<dbReference type="Gene3D" id="3.40.50.300">
    <property type="entry name" value="P-loop containing nucleotide triphosphate hydrolases"/>
    <property type="match status" value="1"/>
</dbReference>
<proteinExistence type="inferred from homology"/>
<dbReference type="OMA" id="SWGAIKE"/>
<keyword evidence="9" id="KW-0969">Cilium</keyword>
<dbReference type="GeneTree" id="ENSGT00940000154076"/>
<sequence length="636" mass="72762">MDELNKINPMYQFSLKAFNIVFHKAVQQAEPSDNVKERVNNLIDCVTYSTFIYISRGLFERDKLTFTAWLAFQLLLMNKEFDPREYTILKDNFLQILWSFLLFRMHSATRQMWKVLVESEYSSSASLLFFFLPPGTDPLKDVESLGKKLHNVSLGQGQEAIAEIAMEKASKGGRWVILQNIYLVAKWLDTLEKLLEKHSEGSHPDYRAFMSAEPAPTPKEHLIPQGILENSVKITNEPPTGMLANLHAALDNFDQNILHQSTREQEFKTILFSCCYFHACVAEQHKFGPLGWNRKYPFCNGDLTISASVLYNYLEANSQVPWEDLCYLFGEIMYSGHITDNWDRRVCFLFCLPRIIMGSLVPVPGFVVHENLDYLGYHKHIDEVLPLKSEVHYGPHSSAETEFLTTASDNLFCMLLELQSRDVTTGGGMSQSAEEKVKAILNDMWEKLPEEYSISDITSKTTEHSSDTRACFPDYERMNMLMQGMWCCLKELDLGLKGELAISSEMEQLQTALFFDNLPDTWMRRAYPSTYSVAQWYSDLLCCRELDSWAQDLSLPSAVWISGFFNPQSFLTGRKACWDVPGGHLTEAHPKAVMFVTAIPSDRQETRNTYECPVYKTKTSKSVKWVLAGVTLLLNA</sequence>
<evidence type="ECO:0000256" key="10">
    <source>
        <dbReference type="ARBA" id="ARBA00023175"/>
    </source>
</evidence>
<dbReference type="PANTHER" id="PTHR46961">
    <property type="entry name" value="DYNEIN HEAVY CHAIN 1, AXONEMAL-LIKE PROTEIN"/>
    <property type="match status" value="1"/>
</dbReference>
<keyword evidence="4" id="KW-0493">Microtubule</keyword>
<accession>A0A7M4F9Z8</accession>
<keyword evidence="11" id="KW-0206">Cytoskeleton</keyword>
<keyword evidence="6" id="KW-0067">ATP-binding</keyword>
<dbReference type="InterPro" id="IPR041658">
    <property type="entry name" value="AAA_lid_11"/>
</dbReference>
<evidence type="ECO:0000256" key="7">
    <source>
        <dbReference type="ARBA" id="ARBA00023017"/>
    </source>
</evidence>
<keyword evidence="3" id="KW-0963">Cytoplasm</keyword>
<reference evidence="16" key="1">
    <citation type="submission" date="2025-08" db="UniProtKB">
        <authorList>
            <consortium name="Ensembl"/>
        </authorList>
    </citation>
    <scope>IDENTIFICATION</scope>
</reference>
<keyword evidence="12" id="KW-0966">Cell projection</keyword>
<comment type="subcellular location">
    <subcellularLocation>
        <location evidence="1">Cytoplasm</location>
        <location evidence="1">Cytoskeleton</location>
        <location evidence="1">Cilium axoneme</location>
    </subcellularLocation>
</comment>
<dbReference type="InterPro" id="IPR004273">
    <property type="entry name" value="Dynein_heavy_D6_P-loop"/>
</dbReference>
<keyword evidence="17" id="KW-1185">Reference proteome</keyword>
<dbReference type="GO" id="GO:0005524">
    <property type="term" value="F:ATP binding"/>
    <property type="evidence" value="ECO:0007669"/>
    <property type="project" value="UniProtKB-KW"/>
</dbReference>
<evidence type="ECO:0000313" key="16">
    <source>
        <dbReference type="Ensembl" id="ENSCPRP00005020005.1"/>
    </source>
</evidence>
<dbReference type="GO" id="GO:0051959">
    <property type="term" value="F:dynein light intermediate chain binding"/>
    <property type="evidence" value="ECO:0007669"/>
    <property type="project" value="InterPro"/>
</dbReference>
<keyword evidence="5" id="KW-0547">Nucleotide-binding</keyword>
<dbReference type="Ensembl" id="ENSCPRT00005023380.1">
    <property type="protein sequence ID" value="ENSCPRP00005020005.1"/>
    <property type="gene ID" value="ENSCPRG00005013941.1"/>
</dbReference>
<evidence type="ECO:0000256" key="4">
    <source>
        <dbReference type="ARBA" id="ARBA00022701"/>
    </source>
</evidence>
<dbReference type="GO" id="GO:0008569">
    <property type="term" value="F:minus-end-directed microtubule motor activity"/>
    <property type="evidence" value="ECO:0007669"/>
    <property type="project" value="InterPro"/>
</dbReference>
<evidence type="ECO:0000256" key="3">
    <source>
        <dbReference type="ARBA" id="ARBA00022490"/>
    </source>
</evidence>
<dbReference type="FunFam" id="1.10.8.720:FF:000002">
    <property type="entry name" value="Dynein heavy chain 9, axonemal"/>
    <property type="match status" value="1"/>
</dbReference>
<evidence type="ECO:0000256" key="6">
    <source>
        <dbReference type="ARBA" id="ARBA00022840"/>
    </source>
</evidence>
<feature type="domain" description="Dynein heavy chain AAA lid" evidence="14">
    <location>
        <begin position="267"/>
        <end position="388"/>
    </location>
</feature>
<name>A0A7M4F9Z8_CROPO</name>
<dbReference type="Pfam" id="PF18199">
    <property type="entry name" value="Dynein_C"/>
    <property type="match status" value="1"/>
</dbReference>
<feature type="domain" description="Dynein heavy chain C-terminal" evidence="15">
    <location>
        <begin position="406"/>
        <end position="573"/>
    </location>
</feature>
<dbReference type="Gene3D" id="1.20.1270.280">
    <property type="match status" value="1"/>
</dbReference>
<dbReference type="Gene3D" id="1.10.8.1220">
    <property type="match status" value="1"/>
</dbReference>
<evidence type="ECO:0000256" key="1">
    <source>
        <dbReference type="ARBA" id="ARBA00004430"/>
    </source>
</evidence>
<keyword evidence="8" id="KW-0175">Coiled coil</keyword>